<name>A0A8J7YMU5_9ARCH</name>
<dbReference type="AlphaFoldDB" id="A0A8J7YMU5"/>
<dbReference type="Proteomes" id="UP000716004">
    <property type="component" value="Unassembled WGS sequence"/>
</dbReference>
<sequence length="305" mass="33149">MVMNSQKDELAFYPGCSLDGMGKAYRKTSELVNRDLGIEMREIVNYNCCGAAEVKTASYDLSVFLPGRNLALAKQMGSSAVVAPCNGCVFSLGRANRAIAEDSGTRERINSYLNRAGAPSYEGDVEVKHIIEVIYERAGIEGVKKKVRRPLTGIHVACYYGCLYTRPKIYTGAGTGRKDNPEHPHFMDDLMSAIGAEVVDFPLKTVCCGGGHAIADREVSVGFSAAILNEAARAGADFVVTMCPLGHMNIEANIPAIVKQYGMEVVRPVVYFTQLMALAFGHSRREARLSDNFSEAGKVLQEKGF</sequence>
<dbReference type="PANTHER" id="PTHR42947:SF1">
    <property type="entry name" value="COB--COM HETERODISULFIDE REDUCTASE SUBUNIT B 1"/>
    <property type="match status" value="1"/>
</dbReference>
<evidence type="ECO:0000313" key="4">
    <source>
        <dbReference type="Proteomes" id="UP000716004"/>
    </source>
</evidence>
<evidence type="ECO:0000256" key="1">
    <source>
        <dbReference type="ARBA" id="ARBA00023002"/>
    </source>
</evidence>
<evidence type="ECO:0000259" key="2">
    <source>
        <dbReference type="Pfam" id="PF02754"/>
    </source>
</evidence>
<dbReference type="Gene3D" id="1.20.1050.140">
    <property type="match status" value="1"/>
</dbReference>
<keyword evidence="1" id="KW-0560">Oxidoreductase</keyword>
<gene>
    <name evidence="3" type="ORF">J9259_00300</name>
</gene>
<protein>
    <submittedName>
        <fullName evidence="3">CoB--CoM heterodisulfide reductase iron-sulfur subunit B family protein</fullName>
    </submittedName>
</protein>
<organism evidence="3 4">
    <name type="scientific">Candidatus Sysuiplasma superficiale</name>
    <dbReference type="NCBI Taxonomy" id="2823368"/>
    <lineage>
        <taxon>Archaea</taxon>
        <taxon>Methanobacteriati</taxon>
        <taxon>Thermoplasmatota</taxon>
        <taxon>Thermoplasmata</taxon>
        <taxon>Candidatus Sysuiplasmatales</taxon>
        <taxon>Candidatus Sysuiplasmataceae</taxon>
        <taxon>Candidatus Sysuiplasma</taxon>
    </lineage>
</organism>
<dbReference type="PANTHER" id="PTHR42947">
    <property type="entry name" value="COB--COM HETERODISULFIDE REDUCTASE SUBUNIT B 1"/>
    <property type="match status" value="1"/>
</dbReference>
<dbReference type="Pfam" id="PF02754">
    <property type="entry name" value="CCG"/>
    <property type="match status" value="2"/>
</dbReference>
<feature type="domain" description="Cysteine-rich" evidence="2">
    <location>
        <begin position="156"/>
        <end position="250"/>
    </location>
</feature>
<proteinExistence type="predicted"/>
<dbReference type="InterPro" id="IPR051278">
    <property type="entry name" value="HdrB/HdrD_reductase"/>
</dbReference>
<dbReference type="GO" id="GO:0016491">
    <property type="term" value="F:oxidoreductase activity"/>
    <property type="evidence" value="ECO:0007669"/>
    <property type="project" value="UniProtKB-KW"/>
</dbReference>
<evidence type="ECO:0000313" key="3">
    <source>
        <dbReference type="EMBL" id="MBX8630956.1"/>
    </source>
</evidence>
<feature type="domain" description="Cysteine-rich" evidence="2">
    <location>
        <begin position="11"/>
        <end position="92"/>
    </location>
</feature>
<accession>A0A8J7YMU5</accession>
<dbReference type="InterPro" id="IPR004017">
    <property type="entry name" value="Cys_rich_dom"/>
</dbReference>
<comment type="caution">
    <text evidence="3">The sequence shown here is derived from an EMBL/GenBank/DDBJ whole genome shotgun (WGS) entry which is preliminary data.</text>
</comment>
<dbReference type="EMBL" id="JAGVSJ010000001">
    <property type="protein sequence ID" value="MBX8630956.1"/>
    <property type="molecule type" value="Genomic_DNA"/>
</dbReference>
<reference evidence="3" key="1">
    <citation type="submission" date="2021-04" db="EMBL/GenBank/DDBJ databases">
        <title>Genomic insights into ecological role and evolution of a novel Thermoplasmata order Candidatus Sysuiplasmatales.</title>
        <authorList>
            <person name="Yuan Y."/>
        </authorList>
    </citation>
    <scope>NUCLEOTIDE SEQUENCE</scope>
    <source>
        <strain evidence="3">YP2-bin.285</strain>
    </source>
</reference>